<dbReference type="SUPFAM" id="SSF81631">
    <property type="entry name" value="PAP/OAS1 substrate-binding domain"/>
    <property type="match status" value="1"/>
</dbReference>
<accession>A0A915NV81</accession>
<keyword evidence="8" id="KW-0539">Nucleus</keyword>
<dbReference type="PANTHER" id="PTHR10682">
    <property type="entry name" value="POLY A POLYMERASE"/>
    <property type="match status" value="1"/>
</dbReference>
<keyword evidence="7" id="KW-0067">ATP-binding</keyword>
<dbReference type="Proteomes" id="UP000887560">
    <property type="component" value="Unplaced"/>
</dbReference>
<evidence type="ECO:0000256" key="4">
    <source>
        <dbReference type="ARBA" id="ARBA00022664"/>
    </source>
</evidence>
<dbReference type="AlphaFoldDB" id="A0A915NV81"/>
<keyword evidence="6" id="KW-0547">Nucleotide-binding</keyword>
<reference evidence="12" key="1">
    <citation type="submission" date="2022-11" db="UniProtKB">
        <authorList>
            <consortium name="WormBaseParasite"/>
        </authorList>
    </citation>
    <scope>IDENTIFICATION</scope>
</reference>
<protein>
    <recommendedName>
        <fullName evidence="3">polynucleotide adenylyltransferase</fullName>
        <ecNumber evidence="3">2.7.7.19</ecNumber>
    </recommendedName>
</protein>
<feature type="domain" description="Poly(A) polymerase central" evidence="10">
    <location>
        <begin position="8"/>
        <end position="176"/>
    </location>
</feature>
<dbReference type="GO" id="GO:0005634">
    <property type="term" value="C:nucleus"/>
    <property type="evidence" value="ECO:0007669"/>
    <property type="project" value="UniProtKB-SubCell"/>
</dbReference>
<evidence type="ECO:0000256" key="7">
    <source>
        <dbReference type="ARBA" id="ARBA00022840"/>
    </source>
</evidence>
<sequence length="283" mass="33230">MDENLDIFRTLLFVLKIWAKKHFIYSGQFGFFNGTNLAVLACKTILLNNTNKKLSIVHLLEQFFIKFTKWLDNGLFLIDDQQQLEQINNPLDKNQDFIKIKNSLDWDVNSDYNSRRQLFGLNYYTVYDENIRRLEEHAKLIWPIIAPGIPTQNAGFNINYSTSKILLGEMRNETRIRLGLVFNIENIPEVDYCHAKPGRVWNNEKNTPSNWLCTIWIVGIKMSSTTRLASLTFISSSNHFEEFANKIKQKYILPEEEGKNIQLLANYWLKIQLKSELRDKNRS</sequence>
<evidence type="ECO:0000256" key="3">
    <source>
        <dbReference type="ARBA" id="ARBA00012388"/>
    </source>
</evidence>
<dbReference type="GO" id="GO:1990817">
    <property type="term" value="F:poly(A) RNA polymerase activity"/>
    <property type="evidence" value="ECO:0007669"/>
    <property type="project" value="UniProtKB-EC"/>
</dbReference>
<comment type="similarity">
    <text evidence="2">Belongs to the poly(A) polymerase family.</text>
</comment>
<evidence type="ECO:0000256" key="6">
    <source>
        <dbReference type="ARBA" id="ARBA00022741"/>
    </source>
</evidence>
<evidence type="ECO:0000313" key="11">
    <source>
        <dbReference type="Proteomes" id="UP000887560"/>
    </source>
</evidence>
<dbReference type="Gene3D" id="3.30.70.590">
    <property type="entry name" value="Poly(A) polymerase predicted RNA binding domain"/>
    <property type="match status" value="1"/>
</dbReference>
<proteinExistence type="inferred from homology"/>
<keyword evidence="11" id="KW-1185">Reference proteome</keyword>
<evidence type="ECO:0000259" key="10">
    <source>
        <dbReference type="Pfam" id="PF04928"/>
    </source>
</evidence>
<comment type="catalytic activity">
    <reaction evidence="9">
        <text>RNA(n) + ATP = RNA(n)-3'-adenine ribonucleotide + diphosphate</text>
        <dbReference type="Rhea" id="RHEA:11332"/>
        <dbReference type="Rhea" id="RHEA-COMP:14527"/>
        <dbReference type="Rhea" id="RHEA-COMP:17347"/>
        <dbReference type="ChEBI" id="CHEBI:30616"/>
        <dbReference type="ChEBI" id="CHEBI:33019"/>
        <dbReference type="ChEBI" id="CHEBI:140395"/>
        <dbReference type="ChEBI" id="CHEBI:173115"/>
        <dbReference type="EC" id="2.7.7.19"/>
    </reaction>
</comment>
<keyword evidence="5" id="KW-0808">Transferase</keyword>
<dbReference type="Gene3D" id="1.10.1410.10">
    <property type="match status" value="1"/>
</dbReference>
<comment type="subcellular location">
    <subcellularLocation>
        <location evidence="1">Nucleus</location>
    </subcellularLocation>
</comment>
<dbReference type="InterPro" id="IPR007012">
    <property type="entry name" value="PolA_pol_cen_dom"/>
</dbReference>
<dbReference type="PANTHER" id="PTHR10682:SF10">
    <property type="entry name" value="POLYNUCLEOTIDE ADENYLYLTRANSFERASE"/>
    <property type="match status" value="1"/>
</dbReference>
<evidence type="ECO:0000256" key="2">
    <source>
        <dbReference type="ARBA" id="ARBA00010912"/>
    </source>
</evidence>
<dbReference type="WBParaSite" id="scf7180000421968.g7993">
    <property type="protein sequence ID" value="scf7180000421968.g7993"/>
    <property type="gene ID" value="scf7180000421968.g7993"/>
</dbReference>
<dbReference type="GO" id="GO:0006397">
    <property type="term" value="P:mRNA processing"/>
    <property type="evidence" value="ECO:0007669"/>
    <property type="project" value="UniProtKB-KW"/>
</dbReference>
<evidence type="ECO:0000256" key="5">
    <source>
        <dbReference type="ARBA" id="ARBA00022679"/>
    </source>
</evidence>
<evidence type="ECO:0000256" key="1">
    <source>
        <dbReference type="ARBA" id="ARBA00004123"/>
    </source>
</evidence>
<evidence type="ECO:0000313" key="12">
    <source>
        <dbReference type="WBParaSite" id="scf7180000421968.g7993"/>
    </source>
</evidence>
<organism evidence="11 12">
    <name type="scientific">Meloidogyne floridensis</name>
    <dbReference type="NCBI Taxonomy" id="298350"/>
    <lineage>
        <taxon>Eukaryota</taxon>
        <taxon>Metazoa</taxon>
        <taxon>Ecdysozoa</taxon>
        <taxon>Nematoda</taxon>
        <taxon>Chromadorea</taxon>
        <taxon>Rhabditida</taxon>
        <taxon>Tylenchina</taxon>
        <taxon>Tylenchomorpha</taxon>
        <taxon>Tylenchoidea</taxon>
        <taxon>Meloidogynidae</taxon>
        <taxon>Meloidogyninae</taxon>
        <taxon>Meloidogyne</taxon>
    </lineage>
</organism>
<dbReference type="Pfam" id="PF04928">
    <property type="entry name" value="PAP_central"/>
    <property type="match status" value="1"/>
</dbReference>
<dbReference type="EC" id="2.7.7.19" evidence="3"/>
<name>A0A915NV81_9BILA</name>
<dbReference type="GO" id="GO:0005524">
    <property type="term" value="F:ATP binding"/>
    <property type="evidence" value="ECO:0007669"/>
    <property type="project" value="UniProtKB-KW"/>
</dbReference>
<evidence type="ECO:0000256" key="8">
    <source>
        <dbReference type="ARBA" id="ARBA00023242"/>
    </source>
</evidence>
<evidence type="ECO:0000256" key="9">
    <source>
        <dbReference type="ARBA" id="ARBA00048830"/>
    </source>
</evidence>
<keyword evidence="4" id="KW-0507">mRNA processing</keyword>